<dbReference type="EMBL" id="JAOTOJ010000002">
    <property type="protein sequence ID" value="KAK9406921.1"/>
    <property type="molecule type" value="Genomic_DNA"/>
</dbReference>
<name>A0AAW1BX01_CROAD</name>
<dbReference type="SUPFAM" id="SSF48726">
    <property type="entry name" value="Immunoglobulin"/>
    <property type="match status" value="1"/>
</dbReference>
<keyword evidence="3 4" id="KW-0472">Membrane</keyword>
<evidence type="ECO:0000313" key="7">
    <source>
        <dbReference type="EMBL" id="KAK9406921.1"/>
    </source>
</evidence>
<dbReference type="InterPro" id="IPR050671">
    <property type="entry name" value="CD300_family_receptors"/>
</dbReference>
<feature type="domain" description="Immunoglobulin" evidence="6">
    <location>
        <begin position="28"/>
        <end position="129"/>
    </location>
</feature>
<comment type="subcellular location">
    <subcellularLocation>
        <location evidence="1">Membrane</location>
    </subcellularLocation>
</comment>
<keyword evidence="8" id="KW-1185">Reference proteome</keyword>
<keyword evidence="5" id="KW-0732">Signal</keyword>
<dbReference type="InterPro" id="IPR013106">
    <property type="entry name" value="Ig_V-set"/>
</dbReference>
<evidence type="ECO:0000256" key="3">
    <source>
        <dbReference type="ARBA" id="ARBA00023136"/>
    </source>
</evidence>
<dbReference type="AlphaFoldDB" id="A0AAW1BX01"/>
<evidence type="ECO:0000256" key="5">
    <source>
        <dbReference type="SAM" id="SignalP"/>
    </source>
</evidence>
<dbReference type="CDD" id="cd05716">
    <property type="entry name" value="IgV_pIgR_like"/>
    <property type="match status" value="1"/>
</dbReference>
<evidence type="ECO:0000313" key="8">
    <source>
        <dbReference type="Proteomes" id="UP001474421"/>
    </source>
</evidence>
<protein>
    <submittedName>
        <fullName evidence="7">CMRF35-like molecule 7</fullName>
    </submittedName>
</protein>
<proteinExistence type="predicted"/>
<dbReference type="SMART" id="SM00409">
    <property type="entry name" value="IG"/>
    <property type="match status" value="1"/>
</dbReference>
<dbReference type="Gene3D" id="2.60.40.10">
    <property type="entry name" value="Immunoglobulins"/>
    <property type="match status" value="1"/>
</dbReference>
<keyword evidence="2 4" id="KW-0812">Transmembrane</keyword>
<evidence type="ECO:0000256" key="1">
    <source>
        <dbReference type="ARBA" id="ARBA00004370"/>
    </source>
</evidence>
<dbReference type="InterPro" id="IPR003599">
    <property type="entry name" value="Ig_sub"/>
</dbReference>
<dbReference type="Pfam" id="PF07686">
    <property type="entry name" value="V-set"/>
    <property type="match status" value="1"/>
</dbReference>
<feature type="transmembrane region" description="Helical" evidence="4">
    <location>
        <begin position="162"/>
        <end position="185"/>
    </location>
</feature>
<feature type="chain" id="PRO_5043699192" evidence="5">
    <location>
        <begin position="23"/>
        <end position="254"/>
    </location>
</feature>
<dbReference type="InterPro" id="IPR036179">
    <property type="entry name" value="Ig-like_dom_sf"/>
</dbReference>
<dbReference type="Proteomes" id="UP001474421">
    <property type="component" value="Unassembled WGS sequence"/>
</dbReference>
<dbReference type="PANTHER" id="PTHR11860">
    <property type="entry name" value="POLYMERIC-IMMUNOGLOBULIN RECEPTOR"/>
    <property type="match status" value="1"/>
</dbReference>
<evidence type="ECO:0000256" key="4">
    <source>
        <dbReference type="SAM" id="Phobius"/>
    </source>
</evidence>
<reference evidence="7 8" key="1">
    <citation type="journal article" date="2024" name="Proc. Natl. Acad. Sci. U.S.A.">
        <title>The genetic regulatory architecture and epigenomic basis for age-related changes in rattlesnake venom.</title>
        <authorList>
            <person name="Hogan M.P."/>
            <person name="Holding M.L."/>
            <person name="Nystrom G.S."/>
            <person name="Colston T.J."/>
            <person name="Bartlett D.A."/>
            <person name="Mason A.J."/>
            <person name="Ellsworth S.A."/>
            <person name="Rautsaw R.M."/>
            <person name="Lawrence K.C."/>
            <person name="Strickland J.L."/>
            <person name="He B."/>
            <person name="Fraser P."/>
            <person name="Margres M.J."/>
            <person name="Gilbert D.M."/>
            <person name="Gibbs H.L."/>
            <person name="Parkinson C.L."/>
            <person name="Rokyta D.R."/>
        </authorList>
    </citation>
    <scope>NUCLEOTIDE SEQUENCE [LARGE SCALE GENOMIC DNA]</scope>
    <source>
        <strain evidence="7">DRR0105</strain>
    </source>
</reference>
<evidence type="ECO:0000256" key="2">
    <source>
        <dbReference type="ARBA" id="ARBA00022692"/>
    </source>
</evidence>
<gene>
    <name evidence="7" type="ORF">NXF25_005695</name>
</gene>
<dbReference type="GO" id="GO:0005886">
    <property type="term" value="C:plasma membrane"/>
    <property type="evidence" value="ECO:0007669"/>
    <property type="project" value="TreeGrafter"/>
</dbReference>
<evidence type="ECO:0000259" key="6">
    <source>
        <dbReference type="SMART" id="SM00409"/>
    </source>
</evidence>
<accession>A0AAW1BX01</accession>
<dbReference type="PANTHER" id="PTHR11860:SF87">
    <property type="entry name" value="CMRF35-LIKE MOLECULE 8"/>
    <property type="match status" value="1"/>
</dbReference>
<dbReference type="InterPro" id="IPR013783">
    <property type="entry name" value="Ig-like_fold"/>
</dbReference>
<sequence>MLQQYLTVGLFLLFDLFLKGLTTVVRGPSMLEASLGKTLFVMCQYDKDYYNYKKYWCQGSEWQLCKYVVKTDGTEEEKRAGRTVIQDNQTQFEFTVRIENILEEDADIYWCAIERNLADFNWKVNITVTTELPPISTTGYFSTISTFPVETTRISPNSNPDLLILLPVVLGVLMLILGGTTLLMWKLKKKKATKSSKVSPSSDQATDGTEVTYTTVIPTRAFASKSQIPQNTERVDYDSFRFSTLNDQPIYGNV</sequence>
<keyword evidence="4" id="KW-1133">Transmembrane helix</keyword>
<dbReference type="GO" id="GO:0004888">
    <property type="term" value="F:transmembrane signaling receptor activity"/>
    <property type="evidence" value="ECO:0007669"/>
    <property type="project" value="TreeGrafter"/>
</dbReference>
<feature type="signal peptide" evidence="5">
    <location>
        <begin position="1"/>
        <end position="22"/>
    </location>
</feature>
<organism evidence="7 8">
    <name type="scientific">Crotalus adamanteus</name>
    <name type="common">Eastern diamondback rattlesnake</name>
    <dbReference type="NCBI Taxonomy" id="8729"/>
    <lineage>
        <taxon>Eukaryota</taxon>
        <taxon>Metazoa</taxon>
        <taxon>Chordata</taxon>
        <taxon>Craniata</taxon>
        <taxon>Vertebrata</taxon>
        <taxon>Euteleostomi</taxon>
        <taxon>Lepidosauria</taxon>
        <taxon>Squamata</taxon>
        <taxon>Bifurcata</taxon>
        <taxon>Unidentata</taxon>
        <taxon>Episquamata</taxon>
        <taxon>Toxicofera</taxon>
        <taxon>Serpentes</taxon>
        <taxon>Colubroidea</taxon>
        <taxon>Viperidae</taxon>
        <taxon>Crotalinae</taxon>
        <taxon>Crotalus</taxon>
    </lineage>
</organism>
<comment type="caution">
    <text evidence="7">The sequence shown here is derived from an EMBL/GenBank/DDBJ whole genome shotgun (WGS) entry which is preliminary data.</text>
</comment>